<protein>
    <submittedName>
        <fullName evidence="3">Uncharacterized protein</fullName>
    </submittedName>
</protein>
<evidence type="ECO:0000256" key="1">
    <source>
        <dbReference type="SAM" id="MobiDB-lite"/>
    </source>
</evidence>
<feature type="region of interest" description="Disordered" evidence="1">
    <location>
        <begin position="1"/>
        <end position="27"/>
    </location>
</feature>
<reference evidence="3 4" key="1">
    <citation type="journal article" date="2022" name="Nat. Plants">
        <title>Genomes of leafy and leafless Platanthera orchids illuminate the evolution of mycoheterotrophy.</title>
        <authorList>
            <person name="Li M.H."/>
            <person name="Liu K.W."/>
            <person name="Li Z."/>
            <person name="Lu H.C."/>
            <person name="Ye Q.L."/>
            <person name="Zhang D."/>
            <person name="Wang J.Y."/>
            <person name="Li Y.F."/>
            <person name="Zhong Z.M."/>
            <person name="Liu X."/>
            <person name="Yu X."/>
            <person name="Liu D.K."/>
            <person name="Tu X.D."/>
            <person name="Liu B."/>
            <person name="Hao Y."/>
            <person name="Liao X.Y."/>
            <person name="Jiang Y.T."/>
            <person name="Sun W.H."/>
            <person name="Chen J."/>
            <person name="Chen Y.Q."/>
            <person name="Ai Y."/>
            <person name="Zhai J.W."/>
            <person name="Wu S.S."/>
            <person name="Zhou Z."/>
            <person name="Hsiao Y.Y."/>
            <person name="Wu W.L."/>
            <person name="Chen Y.Y."/>
            <person name="Lin Y.F."/>
            <person name="Hsu J.L."/>
            <person name="Li C.Y."/>
            <person name="Wang Z.W."/>
            <person name="Zhao X."/>
            <person name="Zhong W.Y."/>
            <person name="Ma X.K."/>
            <person name="Ma L."/>
            <person name="Huang J."/>
            <person name="Chen G.Z."/>
            <person name="Huang M.Z."/>
            <person name="Huang L."/>
            <person name="Peng D.H."/>
            <person name="Luo Y.B."/>
            <person name="Zou S.Q."/>
            <person name="Chen S.P."/>
            <person name="Lan S."/>
            <person name="Tsai W.C."/>
            <person name="Van de Peer Y."/>
            <person name="Liu Z.J."/>
        </authorList>
    </citation>
    <scope>NUCLEOTIDE SEQUENCE [LARGE SCALE GENOMIC DNA]</scope>
    <source>
        <strain evidence="3">Lor288</strain>
    </source>
</reference>
<name>A0ABR2MJF0_9ASPA</name>
<dbReference type="EMBL" id="JBBWWR010000007">
    <property type="protein sequence ID" value="KAK8964121.1"/>
    <property type="molecule type" value="Genomic_DNA"/>
</dbReference>
<dbReference type="Proteomes" id="UP001412067">
    <property type="component" value="Unassembled WGS sequence"/>
</dbReference>
<organism evidence="3 4">
    <name type="scientific">Platanthera guangdongensis</name>
    <dbReference type="NCBI Taxonomy" id="2320717"/>
    <lineage>
        <taxon>Eukaryota</taxon>
        <taxon>Viridiplantae</taxon>
        <taxon>Streptophyta</taxon>
        <taxon>Embryophyta</taxon>
        <taxon>Tracheophyta</taxon>
        <taxon>Spermatophyta</taxon>
        <taxon>Magnoliopsida</taxon>
        <taxon>Liliopsida</taxon>
        <taxon>Asparagales</taxon>
        <taxon>Orchidaceae</taxon>
        <taxon>Orchidoideae</taxon>
        <taxon>Orchideae</taxon>
        <taxon>Orchidinae</taxon>
        <taxon>Platanthera</taxon>
    </lineage>
</organism>
<comment type="caution">
    <text evidence="3">The sequence shown here is derived from an EMBL/GenBank/DDBJ whole genome shotgun (WGS) entry which is preliminary data.</text>
</comment>
<keyword evidence="4" id="KW-1185">Reference proteome</keyword>
<evidence type="ECO:0000313" key="4">
    <source>
        <dbReference type="Proteomes" id="UP001412067"/>
    </source>
</evidence>
<gene>
    <name evidence="3" type="ORF">KSP40_PGU008156</name>
</gene>
<evidence type="ECO:0000256" key="2">
    <source>
        <dbReference type="SAM" id="Phobius"/>
    </source>
</evidence>
<accession>A0ABR2MJF0</accession>
<proteinExistence type="predicted"/>
<keyword evidence="2" id="KW-1133">Transmembrane helix</keyword>
<feature type="compositionally biased region" description="Polar residues" evidence="1">
    <location>
        <begin position="8"/>
        <end position="24"/>
    </location>
</feature>
<feature type="transmembrane region" description="Helical" evidence="2">
    <location>
        <begin position="122"/>
        <end position="144"/>
    </location>
</feature>
<evidence type="ECO:0000313" key="3">
    <source>
        <dbReference type="EMBL" id="KAK8964121.1"/>
    </source>
</evidence>
<feature type="transmembrane region" description="Helical" evidence="2">
    <location>
        <begin position="81"/>
        <end position="102"/>
    </location>
</feature>
<keyword evidence="2" id="KW-0812">Transmembrane</keyword>
<keyword evidence="2" id="KW-0472">Membrane</keyword>
<sequence length="216" mass="23622">MGAPTLPTLPQESAAVASTRQESTPPHAKYEALKMKEKMAARDEDEGARISAGYGYKQDSVVDAGRKYSGVASVVLNKRKIILLSVILGVLISLGLAVYLSYRLKDSNWARDFAGSLSWKGSQMGACFMCTVIFAATNYTWLMVDAASINSLSLTRVTRGPRAGPSKGHTRARVRAKFWRNTAAFRELPLALFSALTLTWPPRKKEEDAGELHNPS</sequence>